<dbReference type="AlphaFoldDB" id="A0A0S2FCH3"/>
<dbReference type="PATRIC" id="fig|84531.8.peg.3096"/>
<proteinExistence type="predicted"/>
<dbReference type="STRING" id="84531.LA76x_3088"/>
<evidence type="ECO:0000313" key="2">
    <source>
        <dbReference type="Proteomes" id="UP000060787"/>
    </source>
</evidence>
<dbReference type="Gene3D" id="1.20.1440.100">
    <property type="entry name" value="SG protein - dephosphorylation function"/>
    <property type="match status" value="1"/>
</dbReference>
<name>A0A0S2FCH3_LYSAN</name>
<dbReference type="InterPro" id="IPR036412">
    <property type="entry name" value="HAD-like_sf"/>
</dbReference>
<accession>A0A0S2FCH3</accession>
<gene>
    <name evidence="1" type="ORF">LA76x_3088</name>
</gene>
<keyword evidence="2" id="KW-1185">Reference proteome</keyword>
<dbReference type="GO" id="GO:0036424">
    <property type="term" value="F:L-phosphoserine phosphatase activity"/>
    <property type="evidence" value="ECO:0007669"/>
    <property type="project" value="TreeGrafter"/>
</dbReference>
<dbReference type="Pfam" id="PF12710">
    <property type="entry name" value="HAD"/>
    <property type="match status" value="1"/>
</dbReference>
<evidence type="ECO:0000313" key="1">
    <source>
        <dbReference type="EMBL" id="ALN81216.1"/>
    </source>
</evidence>
<dbReference type="eggNOG" id="COG0560">
    <property type="taxonomic scope" value="Bacteria"/>
</dbReference>
<dbReference type="RefSeq" id="WP_057918322.1">
    <property type="nucleotide sequence ID" value="NZ_CP011129.1"/>
</dbReference>
<dbReference type="GO" id="GO:0005737">
    <property type="term" value="C:cytoplasm"/>
    <property type="evidence" value="ECO:0007669"/>
    <property type="project" value="TreeGrafter"/>
</dbReference>
<reference evidence="1 2" key="1">
    <citation type="journal article" date="2015" name="BMC Genomics">
        <title>Comparative genomics and metabolic profiling of the genus Lysobacter.</title>
        <authorList>
            <person name="de Bruijn I."/>
            <person name="Cheng X."/>
            <person name="de Jager V."/>
            <person name="Exposito R.G."/>
            <person name="Watrous J."/>
            <person name="Patel N."/>
            <person name="Postma J."/>
            <person name="Dorrestein P.C."/>
            <person name="Kobayashi D."/>
            <person name="Raaijmakers J.M."/>
        </authorList>
    </citation>
    <scope>NUCLEOTIDE SEQUENCE [LARGE SCALE GENOMIC DNA]</scope>
    <source>
        <strain evidence="1 2">76</strain>
    </source>
</reference>
<dbReference type="SUPFAM" id="SSF56784">
    <property type="entry name" value="HAD-like"/>
    <property type="match status" value="1"/>
</dbReference>
<dbReference type="GO" id="GO:0006564">
    <property type="term" value="P:L-serine biosynthetic process"/>
    <property type="evidence" value="ECO:0007669"/>
    <property type="project" value="TreeGrafter"/>
</dbReference>
<dbReference type="PANTHER" id="PTHR43344">
    <property type="entry name" value="PHOSPHOSERINE PHOSPHATASE"/>
    <property type="match status" value="1"/>
</dbReference>
<dbReference type="Gene3D" id="3.40.50.1000">
    <property type="entry name" value="HAD superfamily/HAD-like"/>
    <property type="match status" value="1"/>
</dbReference>
<dbReference type="NCBIfam" id="TIGR01490">
    <property type="entry name" value="HAD-SF-IB-hyp1"/>
    <property type="match status" value="1"/>
</dbReference>
<organism evidence="1 2">
    <name type="scientific">Lysobacter antibioticus</name>
    <dbReference type="NCBI Taxonomy" id="84531"/>
    <lineage>
        <taxon>Bacteria</taxon>
        <taxon>Pseudomonadati</taxon>
        <taxon>Pseudomonadota</taxon>
        <taxon>Gammaproteobacteria</taxon>
        <taxon>Lysobacterales</taxon>
        <taxon>Lysobacteraceae</taxon>
        <taxon>Lysobacter</taxon>
    </lineage>
</organism>
<sequence>MDLALFDFDGTITFDETFPGFVRATVDRRTLALGQVLLAPYVVGYKLGVVSGLTVRKRIVAFAYRGRPEHEVRAAGARHAREVVARQIRPEALERIQWHRQRGDRVVVVTASLDLFVAAWCEDQGLEFICSYLESRDGVLTGRYRDRDCCGPEKPRRVRERIDLGDYATVYAYGDTVEDLDLLDLAHRKYYRWQEVA</sequence>
<dbReference type="EMBL" id="CP011129">
    <property type="protein sequence ID" value="ALN81216.1"/>
    <property type="molecule type" value="Genomic_DNA"/>
</dbReference>
<keyword evidence="1" id="KW-0378">Hydrolase</keyword>
<dbReference type="InterPro" id="IPR006385">
    <property type="entry name" value="HAD_hydro_SerB1"/>
</dbReference>
<protein>
    <submittedName>
        <fullName evidence="1">HAD phosphoserine phosphatase-like hydrolase, IB family protein</fullName>
    </submittedName>
</protein>
<dbReference type="Proteomes" id="UP000060787">
    <property type="component" value="Chromosome"/>
</dbReference>
<dbReference type="InterPro" id="IPR050582">
    <property type="entry name" value="HAD-like_SerB"/>
</dbReference>
<dbReference type="KEGG" id="lab:LA76x_3088"/>
<dbReference type="GO" id="GO:0000287">
    <property type="term" value="F:magnesium ion binding"/>
    <property type="evidence" value="ECO:0007669"/>
    <property type="project" value="TreeGrafter"/>
</dbReference>
<dbReference type="NCBIfam" id="TIGR01488">
    <property type="entry name" value="HAD-SF-IB"/>
    <property type="match status" value="1"/>
</dbReference>
<dbReference type="PANTHER" id="PTHR43344:SF14">
    <property type="entry name" value="HAD-IB FAMILY HYDROLASE"/>
    <property type="match status" value="1"/>
</dbReference>
<dbReference type="CDD" id="cd02612">
    <property type="entry name" value="HAD_PGPPase"/>
    <property type="match status" value="1"/>
</dbReference>
<dbReference type="InterPro" id="IPR023214">
    <property type="entry name" value="HAD_sf"/>
</dbReference>